<comment type="caution">
    <text evidence="2">The sequence shown here is derived from an EMBL/GenBank/DDBJ whole genome shotgun (WGS) entry which is preliminary data.</text>
</comment>
<sequence>MILLNLEKVFIVTIMKIKTIEKLEKQQDKTMSHGEKAALSGVSSVPSLEQSKASGPKEPPSSSNGTALDKSQSMRVRHVRVKPSESHSSMATSANTSVTIAVLESNISNSLTPQNVSSPLNYSTTPVIEAAAAVGPNRGNGKPPPSAEHMTSMSMSMSVSMENRDPLSRTTKSAKSKSNENGNGKEDVSKKVNPVSSKPTLFGSGDNQKDTTTTAKKQTTLNNPPSVQSQAFRVESQAKPNVSKNATNTNNGLKQMHSQKQIGNNTFCQKK</sequence>
<evidence type="ECO:0000313" key="3">
    <source>
        <dbReference type="Proteomes" id="UP000023152"/>
    </source>
</evidence>
<feature type="compositionally biased region" description="Low complexity" evidence="1">
    <location>
        <begin position="150"/>
        <end position="161"/>
    </location>
</feature>
<feature type="compositionally biased region" description="Polar residues" evidence="1">
    <location>
        <begin position="238"/>
        <end position="271"/>
    </location>
</feature>
<evidence type="ECO:0000256" key="1">
    <source>
        <dbReference type="SAM" id="MobiDB-lite"/>
    </source>
</evidence>
<dbReference type="Proteomes" id="UP000023152">
    <property type="component" value="Unassembled WGS sequence"/>
</dbReference>
<feature type="compositionally biased region" description="Polar residues" evidence="1">
    <location>
        <begin position="41"/>
        <end position="53"/>
    </location>
</feature>
<feature type="compositionally biased region" description="Low complexity" evidence="1">
    <location>
        <begin position="210"/>
        <end position="220"/>
    </location>
</feature>
<evidence type="ECO:0000313" key="2">
    <source>
        <dbReference type="EMBL" id="ETO20690.1"/>
    </source>
</evidence>
<feature type="region of interest" description="Disordered" evidence="1">
    <location>
        <begin position="133"/>
        <end position="271"/>
    </location>
</feature>
<gene>
    <name evidence="2" type="ORF">RFI_16527</name>
</gene>
<feature type="compositionally biased region" description="Polar residues" evidence="1">
    <location>
        <begin position="60"/>
        <end position="74"/>
    </location>
</feature>
<dbReference type="AlphaFoldDB" id="X6N336"/>
<name>X6N336_RETFI</name>
<reference evidence="2 3" key="1">
    <citation type="journal article" date="2013" name="Curr. Biol.">
        <title>The Genome of the Foraminiferan Reticulomyxa filosa.</title>
        <authorList>
            <person name="Glockner G."/>
            <person name="Hulsmann N."/>
            <person name="Schleicher M."/>
            <person name="Noegel A.A."/>
            <person name="Eichinger L."/>
            <person name="Gallinger C."/>
            <person name="Pawlowski J."/>
            <person name="Sierra R."/>
            <person name="Euteneuer U."/>
            <person name="Pillet L."/>
            <person name="Moustafa A."/>
            <person name="Platzer M."/>
            <person name="Groth M."/>
            <person name="Szafranski K."/>
            <person name="Schliwa M."/>
        </authorList>
    </citation>
    <scope>NUCLEOTIDE SEQUENCE [LARGE SCALE GENOMIC DNA]</scope>
</reference>
<accession>X6N336</accession>
<keyword evidence="3" id="KW-1185">Reference proteome</keyword>
<feature type="region of interest" description="Disordered" evidence="1">
    <location>
        <begin position="28"/>
        <end position="94"/>
    </location>
</feature>
<feature type="compositionally biased region" description="Polar residues" evidence="1">
    <location>
        <begin position="221"/>
        <end position="231"/>
    </location>
</feature>
<dbReference type="EMBL" id="ASPP01012351">
    <property type="protein sequence ID" value="ETO20690.1"/>
    <property type="molecule type" value="Genomic_DNA"/>
</dbReference>
<organism evidence="2 3">
    <name type="scientific">Reticulomyxa filosa</name>
    <dbReference type="NCBI Taxonomy" id="46433"/>
    <lineage>
        <taxon>Eukaryota</taxon>
        <taxon>Sar</taxon>
        <taxon>Rhizaria</taxon>
        <taxon>Retaria</taxon>
        <taxon>Foraminifera</taxon>
        <taxon>Monothalamids</taxon>
        <taxon>Reticulomyxidae</taxon>
        <taxon>Reticulomyxa</taxon>
    </lineage>
</organism>
<protein>
    <submittedName>
        <fullName evidence="2">Proteophosphoglycan ppg4</fullName>
    </submittedName>
</protein>
<proteinExistence type="predicted"/>